<name>A0AAC9NSZ9_9ALTE</name>
<dbReference type="SUPFAM" id="SSF109604">
    <property type="entry name" value="HD-domain/PDEase-like"/>
    <property type="match status" value="1"/>
</dbReference>
<dbReference type="InterPro" id="IPR013976">
    <property type="entry name" value="HDOD"/>
</dbReference>
<dbReference type="RefSeq" id="WP_071960954.1">
    <property type="nucleotide sequence ID" value="NZ_CP018025.1"/>
</dbReference>
<protein>
    <recommendedName>
        <fullName evidence="1">HDOD domain-containing protein</fullName>
    </recommendedName>
</protein>
<dbReference type="EMBL" id="CP018025">
    <property type="protein sequence ID" value="APD92340.1"/>
    <property type="molecule type" value="Genomic_DNA"/>
</dbReference>
<dbReference type="Gene3D" id="1.10.3210.10">
    <property type="entry name" value="Hypothetical protein af1432"/>
    <property type="match status" value="1"/>
</dbReference>
<reference evidence="2 3" key="1">
    <citation type="submission" date="2016-11" db="EMBL/GenBank/DDBJ databases">
        <title>Networking in microbes: conjugative elements and plasmids in the genus Alteromonas.</title>
        <authorList>
            <person name="Lopez-Perez M."/>
            <person name="Ramon-Marco N."/>
            <person name="Rodriguez-Valera F."/>
        </authorList>
    </citation>
    <scope>NUCLEOTIDE SEQUENCE [LARGE SCALE GENOMIC DNA]</scope>
    <source>
        <strain evidence="2 3">CP48</strain>
        <plasmid evidence="3">pamcp48-600</plasmid>
    </source>
</reference>
<dbReference type="Proteomes" id="UP000182101">
    <property type="component" value="Plasmid pAMCP48-600"/>
</dbReference>
<evidence type="ECO:0000259" key="1">
    <source>
        <dbReference type="PROSITE" id="PS51833"/>
    </source>
</evidence>
<gene>
    <name evidence="2" type="ORF">BM524_20775</name>
</gene>
<evidence type="ECO:0000313" key="2">
    <source>
        <dbReference type="EMBL" id="APD92340.1"/>
    </source>
</evidence>
<dbReference type="Pfam" id="PF08668">
    <property type="entry name" value="HDOD"/>
    <property type="match status" value="1"/>
</dbReference>
<feature type="domain" description="HDOD" evidence="1">
    <location>
        <begin position="125"/>
        <end position="345"/>
    </location>
</feature>
<organism evidence="2 3">
    <name type="scientific">Alteromonas mediterranea</name>
    <dbReference type="NCBI Taxonomy" id="314275"/>
    <lineage>
        <taxon>Bacteria</taxon>
        <taxon>Pseudomonadati</taxon>
        <taxon>Pseudomonadota</taxon>
        <taxon>Gammaproteobacteria</taxon>
        <taxon>Alteromonadales</taxon>
        <taxon>Alteromonadaceae</taxon>
        <taxon>Alteromonas/Salinimonas group</taxon>
        <taxon>Alteromonas</taxon>
    </lineage>
</organism>
<evidence type="ECO:0000313" key="3">
    <source>
        <dbReference type="Proteomes" id="UP000182101"/>
    </source>
</evidence>
<accession>A0AAC9NSZ9</accession>
<sequence length="415" mass="47275">MFIEEKKTPFRMMSSDDELCADIHKRISGKLTEWILSSRLVQSEDLYDGLLLDAQLESQIAFDKYSRKDNQRLLLDVEKEGEIRRAEERKRLHELRGIGQQLLSQKMRDGIVSKLSNFTYVKNNVLRLNQTYVDLVFEMSSITGSLKRLSKIISGDPELSDNLIKLVNNPEFSRSLKRQSQKVTDVSTACGLIGMDGLRFIIPGMYLKSRLRLECSHFPLLGQKIWTYYVTSSNAARHLLLPYSGRNRNELSAMVSGSILCMGMAAVHQQFALSFERAKRELLDELHASKNVVLYHAVLDVEPTANIMTNLFDTSAKKVVENIARQVDWGNQGKTSQAILENVLSTNYNRRSKEGLALGQGQTYATWFLLNNAKLVKDNPDIEEKAMRHSRLSMQRANDIKNHNVNKLNLGDYIG</sequence>
<dbReference type="AlphaFoldDB" id="A0AAC9NSZ9"/>
<dbReference type="PROSITE" id="PS51833">
    <property type="entry name" value="HDOD"/>
    <property type="match status" value="1"/>
</dbReference>
<geneLocation type="plasmid" evidence="3">
    <name>pamcp48-600</name>
</geneLocation>
<keyword evidence="2" id="KW-0614">Plasmid</keyword>
<proteinExistence type="predicted"/>